<dbReference type="AlphaFoldDB" id="A0L7F1"/>
<evidence type="ECO:0000256" key="1">
    <source>
        <dbReference type="SAM" id="SignalP"/>
    </source>
</evidence>
<organism evidence="2 3">
    <name type="scientific">Magnetococcus marinus (strain ATCC BAA-1437 / JCM 17883 / MC-1)</name>
    <dbReference type="NCBI Taxonomy" id="156889"/>
    <lineage>
        <taxon>Bacteria</taxon>
        <taxon>Pseudomonadati</taxon>
        <taxon>Pseudomonadota</taxon>
        <taxon>Magnetococcia</taxon>
        <taxon>Magnetococcales</taxon>
        <taxon>Magnetococcaceae</taxon>
        <taxon>Magnetococcus</taxon>
    </lineage>
</organism>
<evidence type="ECO:0000313" key="3">
    <source>
        <dbReference type="Proteomes" id="UP000002586"/>
    </source>
</evidence>
<reference evidence="2 3" key="2">
    <citation type="journal article" date="2012" name="Int. J. Syst. Evol. Microbiol.">
        <title>Magnetococcus marinus gen. nov., sp. nov., a marine, magnetotactic bacterium that represents a novel lineage (Magnetococcaceae fam. nov.; Magnetococcales ord. nov.) at the base of the Alphaproteobacteria.</title>
        <authorList>
            <person name="Bazylinski D.A."/>
            <person name="Williams T.J."/>
            <person name="Lefevre C.T."/>
            <person name="Berg R.J."/>
            <person name="Zhang C.L."/>
            <person name="Bowser S.S."/>
            <person name="Dean A.J."/>
            <person name="Beveridge T.J."/>
        </authorList>
    </citation>
    <scope>NUCLEOTIDE SEQUENCE [LARGE SCALE GENOMIC DNA]</scope>
    <source>
        <strain evidence="3">ATCC BAA-1437 / JCM 17883 / MC-1</strain>
    </source>
</reference>
<dbReference type="HOGENOM" id="CLU_1208621_0_0_5"/>
<keyword evidence="3" id="KW-1185">Reference proteome</keyword>
<proteinExistence type="predicted"/>
<feature type="signal peptide" evidence="1">
    <location>
        <begin position="1"/>
        <end position="42"/>
    </location>
</feature>
<keyword evidence="1" id="KW-0732">Signal</keyword>
<reference evidence="3" key="1">
    <citation type="journal article" date="2009" name="Appl. Environ. Microbiol.">
        <title>Complete genome sequence of the chemolithoautotrophic marine magnetotactic coccus strain MC-1.</title>
        <authorList>
            <person name="Schubbe S."/>
            <person name="Williams T.J."/>
            <person name="Xie G."/>
            <person name="Kiss H.E."/>
            <person name="Brettin T.S."/>
            <person name="Martinez D."/>
            <person name="Ross C.A."/>
            <person name="Schuler D."/>
            <person name="Cox B.L."/>
            <person name="Nealson K.H."/>
            <person name="Bazylinski D.A."/>
        </authorList>
    </citation>
    <scope>NUCLEOTIDE SEQUENCE [LARGE SCALE GENOMIC DNA]</scope>
    <source>
        <strain evidence="3">ATCC BAA-1437 / JCM 17883 / MC-1</strain>
    </source>
</reference>
<gene>
    <name evidence="2" type="ordered locus">Mmc1_1383</name>
</gene>
<evidence type="ECO:0008006" key="4">
    <source>
        <dbReference type="Google" id="ProtNLM"/>
    </source>
</evidence>
<name>A0L7F1_MAGMM</name>
<sequence>MSESLGRKAFPRLFFFRVRIMKLKYYLFKIMPVLFLSGCQMAAFDAPLAPVENGVKIDQVFLPACLIDKKGKMTHLHTSPVANGYKVVPTDNLKGQHLLFYVVNFNGFTLWHFPSKITAKKSLIPTLEDNADIYQIFLAEMVDGRIQLLGLNIDRLVQSVDLGELRAKAPRECLPTQAMKDMTSCSDNPNHWVFNTTTEHLKQYLLHLGESAFTEEFVHLFNKQDCRGL</sequence>
<dbReference type="EMBL" id="CP000471">
    <property type="protein sequence ID" value="ABK43894.1"/>
    <property type="molecule type" value="Genomic_DNA"/>
</dbReference>
<dbReference type="KEGG" id="mgm:Mmc1_1383"/>
<evidence type="ECO:0000313" key="2">
    <source>
        <dbReference type="EMBL" id="ABK43894.1"/>
    </source>
</evidence>
<feature type="chain" id="PRO_5002625944" description="Lipoprotein" evidence="1">
    <location>
        <begin position="43"/>
        <end position="229"/>
    </location>
</feature>
<accession>A0L7F1</accession>
<protein>
    <recommendedName>
        <fullName evidence="4">Lipoprotein</fullName>
    </recommendedName>
</protein>
<dbReference type="Proteomes" id="UP000002586">
    <property type="component" value="Chromosome"/>
</dbReference>